<feature type="region of interest" description="Disordered" evidence="1">
    <location>
        <begin position="226"/>
        <end position="270"/>
    </location>
</feature>
<feature type="region of interest" description="Disordered" evidence="1">
    <location>
        <begin position="1"/>
        <end position="20"/>
    </location>
</feature>
<dbReference type="eggNOG" id="ENOG502SEWC">
    <property type="taxonomic scope" value="Eukaryota"/>
</dbReference>
<accession>A0A010QH57</accession>
<dbReference type="SUPFAM" id="SSF46689">
    <property type="entry name" value="Homeodomain-like"/>
    <property type="match status" value="1"/>
</dbReference>
<proteinExistence type="predicted"/>
<comment type="caution">
    <text evidence="2">The sequence shown here is derived from an EMBL/GenBank/DDBJ whole genome shotgun (WGS) entry which is preliminary data.</text>
</comment>
<organism evidence="2 3">
    <name type="scientific">Colletotrichum fioriniae PJ7</name>
    <dbReference type="NCBI Taxonomy" id="1445577"/>
    <lineage>
        <taxon>Eukaryota</taxon>
        <taxon>Fungi</taxon>
        <taxon>Dikarya</taxon>
        <taxon>Ascomycota</taxon>
        <taxon>Pezizomycotina</taxon>
        <taxon>Sordariomycetes</taxon>
        <taxon>Hypocreomycetidae</taxon>
        <taxon>Glomerellales</taxon>
        <taxon>Glomerellaceae</taxon>
        <taxon>Colletotrichum</taxon>
        <taxon>Colletotrichum acutatum species complex</taxon>
    </lineage>
</organism>
<dbReference type="HOGENOM" id="CLU_847333_0_0_1"/>
<name>A0A010QH57_9PEZI</name>
<evidence type="ECO:0000313" key="3">
    <source>
        <dbReference type="Proteomes" id="UP000020467"/>
    </source>
</evidence>
<dbReference type="InterPro" id="IPR009057">
    <property type="entry name" value="Homeodomain-like_sf"/>
</dbReference>
<sequence length="328" mass="36739">MPRRAAPEPKPRKPQYSPEKRARIAVLSELGMSLKEISIKEEVPVSSIKGIVTRYRLQQAGRDRPRPGRPRILSDRDVKTLLRVLQEKPACTYAELKRDAGVTCATKTLVRYLQMEGLKPTKPPAGDSEEEAERMRVLVEEGEGEEVTTTPIFTLLPLTNQQPFPLSPNPPRIPINIHNPPINKHQPPALPQRRRENLDPIHILPVNLLLLLLLLLVRFPLTYSRPTVPLPRPQPCDNKTPKSKTPHPHRGASDRVQEEPTITTAAHIRPQIQKERLELRHGSPVHGDKLLVGQAPFNHERHLASEVGHGIAAQPELETGVGGEAVEH</sequence>
<evidence type="ECO:0000256" key="1">
    <source>
        <dbReference type="SAM" id="MobiDB-lite"/>
    </source>
</evidence>
<dbReference type="EMBL" id="JARH01000559">
    <property type="protein sequence ID" value="EXF79282.1"/>
    <property type="molecule type" value="Genomic_DNA"/>
</dbReference>
<dbReference type="AlphaFoldDB" id="A0A010QH57"/>
<evidence type="ECO:0000313" key="2">
    <source>
        <dbReference type="EMBL" id="EXF79282.1"/>
    </source>
</evidence>
<gene>
    <name evidence="2" type="ORF">CFIO01_02017</name>
</gene>
<dbReference type="Proteomes" id="UP000020467">
    <property type="component" value="Unassembled WGS sequence"/>
</dbReference>
<dbReference type="STRING" id="1445577.A0A010QH57"/>
<keyword evidence="3" id="KW-1185">Reference proteome</keyword>
<reference evidence="2 3" key="1">
    <citation type="submission" date="2014-02" db="EMBL/GenBank/DDBJ databases">
        <title>The genome sequence of Colletotrichum fioriniae PJ7.</title>
        <authorList>
            <person name="Baroncelli R."/>
            <person name="Thon M.R."/>
        </authorList>
    </citation>
    <scope>NUCLEOTIDE SEQUENCE [LARGE SCALE GENOMIC DNA]</scope>
    <source>
        <strain evidence="2 3">PJ7</strain>
    </source>
</reference>
<protein>
    <submittedName>
        <fullName evidence="2">Transposase</fullName>
    </submittedName>
</protein>
<dbReference type="OrthoDB" id="4843387at2759"/>
<feature type="compositionally biased region" description="Basic residues" evidence="1">
    <location>
        <begin position="241"/>
        <end position="250"/>
    </location>
</feature>
<dbReference type="KEGG" id="cfj:CFIO01_02017"/>
<feature type="compositionally biased region" description="Basic and acidic residues" evidence="1">
    <location>
        <begin position="1"/>
        <end position="11"/>
    </location>
</feature>